<name>A0AA35QY96_GEOBA</name>
<keyword evidence="1" id="KW-0732">Signal</keyword>
<organism evidence="2 3">
    <name type="scientific">Geodia barretti</name>
    <name type="common">Barrett's horny sponge</name>
    <dbReference type="NCBI Taxonomy" id="519541"/>
    <lineage>
        <taxon>Eukaryota</taxon>
        <taxon>Metazoa</taxon>
        <taxon>Porifera</taxon>
        <taxon>Demospongiae</taxon>
        <taxon>Heteroscleromorpha</taxon>
        <taxon>Tetractinellida</taxon>
        <taxon>Astrophorina</taxon>
        <taxon>Geodiidae</taxon>
        <taxon>Geodia</taxon>
    </lineage>
</organism>
<dbReference type="Proteomes" id="UP001174909">
    <property type="component" value="Unassembled WGS sequence"/>
</dbReference>
<comment type="caution">
    <text evidence="2">The sequence shown here is derived from an EMBL/GenBank/DDBJ whole genome shotgun (WGS) entry which is preliminary data.</text>
</comment>
<reference evidence="2" key="1">
    <citation type="submission" date="2023-03" db="EMBL/GenBank/DDBJ databases">
        <authorList>
            <person name="Steffen K."/>
            <person name="Cardenas P."/>
        </authorList>
    </citation>
    <scope>NUCLEOTIDE SEQUENCE</scope>
</reference>
<evidence type="ECO:0000313" key="2">
    <source>
        <dbReference type="EMBL" id="CAI7996022.1"/>
    </source>
</evidence>
<sequence length="94" mass="10108">MSPRLLALGAIIIASYAQDTDGQCVSAFSSCAGSWSEEAAPSDRLSPLRREGRCLVSCLEKVLGENGLAATTDFGLWRSFSSRRIDGSKLYSVF</sequence>
<dbReference type="EMBL" id="CASHTH010000261">
    <property type="protein sequence ID" value="CAI7996022.1"/>
    <property type="molecule type" value="Genomic_DNA"/>
</dbReference>
<evidence type="ECO:0000256" key="1">
    <source>
        <dbReference type="SAM" id="SignalP"/>
    </source>
</evidence>
<dbReference type="AlphaFoldDB" id="A0AA35QY96"/>
<evidence type="ECO:0008006" key="4">
    <source>
        <dbReference type="Google" id="ProtNLM"/>
    </source>
</evidence>
<feature type="signal peptide" evidence="1">
    <location>
        <begin position="1"/>
        <end position="22"/>
    </location>
</feature>
<keyword evidence="3" id="KW-1185">Reference proteome</keyword>
<accession>A0AA35QY96</accession>
<feature type="chain" id="PRO_5041308912" description="Secreted protein" evidence="1">
    <location>
        <begin position="23"/>
        <end position="94"/>
    </location>
</feature>
<evidence type="ECO:0000313" key="3">
    <source>
        <dbReference type="Proteomes" id="UP001174909"/>
    </source>
</evidence>
<gene>
    <name evidence="2" type="ORF">GBAR_LOCUS1802</name>
</gene>
<proteinExistence type="predicted"/>
<protein>
    <recommendedName>
        <fullName evidence="4">Secreted protein</fullName>
    </recommendedName>
</protein>